<comment type="caution">
    <text evidence="6">The sequence shown here is derived from an EMBL/GenBank/DDBJ whole genome shotgun (WGS) entry which is preliminary data.</text>
</comment>
<evidence type="ECO:0000256" key="1">
    <source>
        <dbReference type="ARBA" id="ARBA00010378"/>
    </source>
</evidence>
<dbReference type="Gene3D" id="1.10.8.60">
    <property type="match status" value="1"/>
</dbReference>
<feature type="compositionally biased region" description="Low complexity" evidence="4">
    <location>
        <begin position="1089"/>
        <end position="1109"/>
    </location>
</feature>
<organism evidence="6 7">
    <name type="scientific">Marasmius crinis-equi</name>
    <dbReference type="NCBI Taxonomy" id="585013"/>
    <lineage>
        <taxon>Eukaryota</taxon>
        <taxon>Fungi</taxon>
        <taxon>Dikarya</taxon>
        <taxon>Basidiomycota</taxon>
        <taxon>Agaricomycotina</taxon>
        <taxon>Agaricomycetes</taxon>
        <taxon>Agaricomycetidae</taxon>
        <taxon>Agaricales</taxon>
        <taxon>Marasmiineae</taxon>
        <taxon>Marasmiaceae</taxon>
        <taxon>Marasmius</taxon>
    </lineage>
</organism>
<dbReference type="InterPro" id="IPR027417">
    <property type="entry name" value="P-loop_NTPase"/>
</dbReference>
<feature type="compositionally biased region" description="Basic and acidic residues" evidence="4">
    <location>
        <begin position="415"/>
        <end position="468"/>
    </location>
</feature>
<dbReference type="Pfam" id="PF00004">
    <property type="entry name" value="AAA"/>
    <property type="match status" value="2"/>
</dbReference>
<feature type="compositionally biased region" description="Basic and acidic residues" evidence="4">
    <location>
        <begin position="1118"/>
        <end position="1130"/>
    </location>
</feature>
<protein>
    <recommendedName>
        <fullName evidence="5">AAA+ ATPase domain-containing protein</fullName>
    </recommendedName>
</protein>
<comment type="similarity">
    <text evidence="1">Belongs to the CbxX/CfxQ family.</text>
</comment>
<keyword evidence="2" id="KW-0547">Nucleotide-binding</keyword>
<feature type="region of interest" description="Disordered" evidence="4">
    <location>
        <begin position="703"/>
        <end position="748"/>
    </location>
</feature>
<feature type="compositionally biased region" description="Basic and acidic residues" evidence="4">
    <location>
        <begin position="728"/>
        <end position="742"/>
    </location>
</feature>
<reference evidence="6 7" key="1">
    <citation type="submission" date="2024-02" db="EMBL/GenBank/DDBJ databases">
        <title>A draft genome for the cacao thread blight pathogen Marasmius crinis-equi.</title>
        <authorList>
            <person name="Cohen S.P."/>
            <person name="Baruah I.K."/>
            <person name="Amoako-Attah I."/>
            <person name="Bukari Y."/>
            <person name="Meinhardt L.W."/>
            <person name="Bailey B.A."/>
        </authorList>
    </citation>
    <scope>NUCLEOTIDE SEQUENCE [LARGE SCALE GENOMIC DNA]</scope>
    <source>
        <strain evidence="6 7">GH-76</strain>
    </source>
</reference>
<sequence length="2031" mass="225941">MNTDYTQLFYDGICRRVIDFFRANASTEQAQKFVEVLADPPLFFTSMLSTIWRWSIADETQESIAWFMLQLVLHPSDLLANASPAMKAYKGSYVLQVLSKSPRKETRELAEEIERRLPVVPEDVGAGDCEDPPGGRHDNDYPSEEWRKIEVYPTPDEMETDKTPHFPVMSAFDNCVADEDGATESRYLETQFRLYREEAVACMKLSTDRNRSIDPVDDSFILDVELADIVFPGSDVQDAVVGEGQEMDPPPAAPGTRPAVGGWAVSPASPASIGPPPPPPLPGLTVITTPSQPKGKKGEGEGRGWGLAFRCVKDLWLFNPPTPISPPPTPTPLPARVNSPAALPQKLTRAQRLSIAESLWWRDGMPFLLVERAEEEDKGEEKIGGEEGGNGEEKVEEKTEEREKEKEDGEGEEQVGEKQGEKNGEKEVQEKETKKEEKEMGATEEREAEKVRESGEKEADERAEKKDEEEASEEDKEEDENEILAVCTFVRDLERLAQDPPVLVVQIQGSEDVVSTALRRISQARKKKGTGLRLVVGALLGSAGTFAHRADILRKLQTMTSVPLKEELLFWKSPSPPLDPDAPLNLGLREPPVKPDAFLRVLKTNPGVEIGHLFGITRQIVLNEEQVDALKGALTERVSLIQGVNSTGKSFLAALIIKILHLYTPDQRILLLARDIAKLSRICKEATSRMWVPRHQTISMTQSVQGVSVLRPKDRRTAAASLSPARGKGKDREKEEKPKTEETLQGLIDLATELEREMKDVYKDYRGKDEEKSKPNHSHPDTTSSSIDSTAVLRYLASNDAEASYYNAFRIPNDHPESIDETYLLDRWRKGEDSGVLHEAESVKAAASIWEMLESDRKEAVARWEREIGLQNTQNESQTSTDEPVKPSPSSPPTESERSPEEVISRLFDLGQQYNVYQSIISARDKDTDFYAMRDKRLVVGAVDDLCRIRETLSDAELPEVVIIVGADELFECEVLAALGAKTRHLIMIGGMPTTRPFVHVPRLGADHKKGHNLNVSLFERLLQKGYPCHALHTIYPPATDAPPASAGWGALPPAAVPIAVPPGASGWGQPIRTRPVGRGRRSSWSTVSPAASRPASPSPHAAASNSSPQTVISRKVGASEKEWNRRKEGGASNAHLDAIMTMVGIEDIKEAVLDIYDAVELMKRQKRSMKGVTYNAVLMGNPGTGMHTFAGHYFRFLESIGMIMGSDGKGTRYLDINVNEAENFMQYVRKLNRCGGGIHVVDAHKPGRYSWSSWLTGTNVDSVTADSLVQQMMKDAGKQAYLFSGPEDKMEAWLASNPALSEALQYGFYFKDLEMDEMLYFFELRLLDLFKGEMKVEGGMDGPYVKMAVEKLAARRNSEGFANEVEVHYLIDDVLLRQAKRLAKQREATGEGETDESEVDCMLITKEDLLMHPSKTSVEESEAYKELNAMIGLDAVKATVDSLVKLVRVNNQRQLQAKKPVRVLLNRVFLGPPGTGKTTVAKIYAKLLNQMGLLSTGEVVVKNANDFIGQYVGHSEATTKAILASAKGKVLIIDEAHTLNPIGSCGGDVFKEDVINSLVSGIQNIPGDDQCVLLLGYEEEMFEMFQNVNPGLDRRFRISDSFYFADFTTAELMQILDQKLKKEDLSATSATRKVVVEMLDRARHRPNFGNGGAVENMMANAKENYYGRFEAGDFPDDIVFEPQDFDPDYDRGGGGSERLAALFEEMVGCEDIMARFEEYQIVSRTMRDCGKDAKRVIPMNFIFKGPPGTGKTTIARKMGHVYYDMGFLASPEVIECSATDLIGSYLGQTGPKTQQLFKKALGKVLFIDEAYRLCYGEYAQEAIGELVTLLTQKAYYMKMVVVLAGYDREMDLLLSRNRGLASRFPEEIVFEDVEPEACLEILRRELQRNGVRMKCLEDKGRDYKKMVDVITRMSGTPAWGNARDMISLSVHLIREAHKVKNLSGTENGMFLLSAKAAMKHLIAMREEQRERASVDPRHAGLSQGEGEKFNPSAVLEQLNVARWRAVKQQLSGVNSSYSRTQFYDTNIPGP</sequence>
<dbReference type="EMBL" id="JBAHYK010001161">
    <property type="protein sequence ID" value="KAL0569244.1"/>
    <property type="molecule type" value="Genomic_DNA"/>
</dbReference>
<evidence type="ECO:0000259" key="5">
    <source>
        <dbReference type="SMART" id="SM00382"/>
    </source>
</evidence>
<feature type="compositionally biased region" description="Basic and acidic residues" evidence="4">
    <location>
        <begin position="766"/>
        <end position="780"/>
    </location>
</feature>
<evidence type="ECO:0000313" key="6">
    <source>
        <dbReference type="EMBL" id="KAL0569244.1"/>
    </source>
</evidence>
<dbReference type="Gene3D" id="3.40.50.300">
    <property type="entry name" value="P-loop containing nucleotide triphosphate hydrolases"/>
    <property type="match status" value="5"/>
</dbReference>
<feature type="compositionally biased region" description="Polar residues" evidence="4">
    <location>
        <begin position="870"/>
        <end position="882"/>
    </location>
</feature>
<evidence type="ECO:0000313" key="7">
    <source>
        <dbReference type="Proteomes" id="UP001465976"/>
    </source>
</evidence>
<feature type="region of interest" description="Disordered" evidence="4">
    <location>
        <begin position="868"/>
        <end position="902"/>
    </location>
</feature>
<dbReference type="CDD" id="cd00009">
    <property type="entry name" value="AAA"/>
    <property type="match status" value="2"/>
</dbReference>
<keyword evidence="7" id="KW-1185">Reference proteome</keyword>
<feature type="region of interest" description="Disordered" evidence="4">
    <location>
        <begin position="122"/>
        <end position="142"/>
    </location>
</feature>
<proteinExistence type="inferred from homology"/>
<name>A0ABR3F212_9AGAR</name>
<dbReference type="InterPro" id="IPR000641">
    <property type="entry name" value="CbxX/CfxQ"/>
</dbReference>
<feature type="region of interest" description="Disordered" evidence="4">
    <location>
        <begin position="372"/>
        <end position="480"/>
    </location>
</feature>
<feature type="domain" description="AAA+ ATPase" evidence="5">
    <location>
        <begin position="1465"/>
        <end position="1609"/>
    </location>
</feature>
<dbReference type="SMART" id="SM00382">
    <property type="entry name" value="AAA"/>
    <property type="match status" value="3"/>
</dbReference>
<accession>A0ABR3F212</accession>
<dbReference type="PANTHER" id="PTHR43392:SF2">
    <property type="entry name" value="AAA-TYPE ATPASE FAMILY PROTEIN _ ANKYRIN REPEAT FAMILY PROTEIN"/>
    <property type="match status" value="1"/>
</dbReference>
<dbReference type="InterPro" id="IPR050773">
    <property type="entry name" value="CbxX/CfxQ_RuBisCO_ESX"/>
</dbReference>
<feature type="domain" description="AAA+ ATPase" evidence="5">
    <location>
        <begin position="635"/>
        <end position="944"/>
    </location>
</feature>
<feature type="compositionally biased region" description="Pro residues" evidence="4">
    <location>
        <begin position="273"/>
        <end position="282"/>
    </location>
</feature>
<evidence type="ECO:0000256" key="3">
    <source>
        <dbReference type="ARBA" id="ARBA00022840"/>
    </source>
</evidence>
<feature type="compositionally biased region" description="Basic and acidic residues" evidence="4">
    <location>
        <begin position="379"/>
        <end position="407"/>
    </location>
</feature>
<feature type="region of interest" description="Disordered" evidence="4">
    <location>
        <begin position="766"/>
        <end position="786"/>
    </location>
</feature>
<gene>
    <name evidence="6" type="ORF">V5O48_012731</name>
</gene>
<feature type="compositionally biased region" description="Basic and acidic residues" evidence="4">
    <location>
        <begin position="133"/>
        <end position="142"/>
    </location>
</feature>
<dbReference type="PANTHER" id="PTHR43392">
    <property type="entry name" value="AAA-TYPE ATPASE FAMILY PROTEIN / ANKYRIN REPEAT FAMILY PROTEIN"/>
    <property type="match status" value="1"/>
</dbReference>
<dbReference type="InterPro" id="IPR003959">
    <property type="entry name" value="ATPase_AAA_core"/>
</dbReference>
<feature type="region of interest" description="Disordered" evidence="4">
    <location>
        <begin position="245"/>
        <end position="303"/>
    </location>
</feature>
<dbReference type="Proteomes" id="UP001465976">
    <property type="component" value="Unassembled WGS sequence"/>
</dbReference>
<keyword evidence="3" id="KW-0067">ATP-binding</keyword>
<dbReference type="SUPFAM" id="SSF52540">
    <property type="entry name" value="P-loop containing nucleoside triphosphate hydrolases"/>
    <property type="match status" value="3"/>
</dbReference>
<feature type="compositionally biased region" description="Acidic residues" evidence="4">
    <location>
        <begin position="469"/>
        <end position="480"/>
    </location>
</feature>
<feature type="region of interest" description="Disordered" evidence="4">
    <location>
        <begin position="1063"/>
        <end position="1130"/>
    </location>
</feature>
<evidence type="ECO:0000256" key="2">
    <source>
        <dbReference type="ARBA" id="ARBA00022741"/>
    </source>
</evidence>
<feature type="domain" description="AAA+ ATPase" evidence="5">
    <location>
        <begin position="1738"/>
        <end position="1875"/>
    </location>
</feature>
<dbReference type="InterPro" id="IPR003593">
    <property type="entry name" value="AAA+_ATPase"/>
</dbReference>
<dbReference type="PRINTS" id="PR00819">
    <property type="entry name" value="CBXCFQXSUPER"/>
</dbReference>
<evidence type="ECO:0000256" key="4">
    <source>
        <dbReference type="SAM" id="MobiDB-lite"/>
    </source>
</evidence>